<evidence type="ECO:0000259" key="1">
    <source>
        <dbReference type="Pfam" id="PF11716"/>
    </source>
</evidence>
<name>A0A511D567_9PSEU</name>
<sequence>MCRSTSSPSTRELAGEVHRDLVGLVTSLAEPEGWAATACAGWCVRDLVAHLLGGVRHALVALGTPADGPPDIDAIRYWTPGLLADPSPGADRRGVRVLASLYPRIEQLATEYADAVAALLHLGAGVAGEAVVRTRGRALRVDDLFHILAVEATVHHDDLVAHLDRPGPSGPGLTAVRAVLDGLLGSAVPVPWDDVSYLRAGTGRVPLTARERTLLGADAYRFPLLG</sequence>
<dbReference type="Gene3D" id="1.20.120.450">
    <property type="entry name" value="dinb family like domain"/>
    <property type="match status" value="1"/>
</dbReference>
<dbReference type="SUPFAM" id="SSF109854">
    <property type="entry name" value="DinB/YfiT-like putative metalloenzymes"/>
    <property type="match status" value="1"/>
</dbReference>
<gene>
    <name evidence="2" type="ORF">PA7_34500</name>
</gene>
<dbReference type="RefSeq" id="WP_051232660.1">
    <property type="nucleotide sequence ID" value="NZ_AUII01000006.1"/>
</dbReference>
<accession>A0A511D567</accession>
<dbReference type="GO" id="GO:0046872">
    <property type="term" value="F:metal ion binding"/>
    <property type="evidence" value="ECO:0007669"/>
    <property type="project" value="InterPro"/>
</dbReference>
<reference evidence="2 3" key="1">
    <citation type="submission" date="2019-07" db="EMBL/GenBank/DDBJ databases">
        <title>Whole genome shotgun sequence of Pseudonocardia asaccharolytica NBRC 16224.</title>
        <authorList>
            <person name="Hosoyama A."/>
            <person name="Uohara A."/>
            <person name="Ohji S."/>
            <person name="Ichikawa N."/>
        </authorList>
    </citation>
    <scope>NUCLEOTIDE SEQUENCE [LARGE SCALE GENOMIC DNA]</scope>
    <source>
        <strain evidence="2 3">NBRC 16224</strain>
    </source>
</reference>
<dbReference type="Proteomes" id="UP000321328">
    <property type="component" value="Unassembled WGS sequence"/>
</dbReference>
<keyword evidence="3" id="KW-1185">Reference proteome</keyword>
<organism evidence="2 3">
    <name type="scientific">Pseudonocardia asaccharolytica DSM 44247 = NBRC 16224</name>
    <dbReference type="NCBI Taxonomy" id="1123024"/>
    <lineage>
        <taxon>Bacteria</taxon>
        <taxon>Bacillati</taxon>
        <taxon>Actinomycetota</taxon>
        <taxon>Actinomycetes</taxon>
        <taxon>Pseudonocardiales</taxon>
        <taxon>Pseudonocardiaceae</taxon>
        <taxon>Pseudonocardia</taxon>
    </lineage>
</organism>
<comment type="caution">
    <text evidence="2">The sequence shown here is derived from an EMBL/GenBank/DDBJ whole genome shotgun (WGS) entry which is preliminary data.</text>
</comment>
<dbReference type="Pfam" id="PF11716">
    <property type="entry name" value="MDMPI_N"/>
    <property type="match status" value="1"/>
</dbReference>
<protein>
    <recommendedName>
        <fullName evidence="1">Mycothiol-dependent maleylpyruvate isomerase metal-binding domain-containing protein</fullName>
    </recommendedName>
</protein>
<dbReference type="InterPro" id="IPR024344">
    <property type="entry name" value="MDMPI_metal-binding"/>
</dbReference>
<feature type="domain" description="Mycothiol-dependent maleylpyruvate isomerase metal-binding" evidence="1">
    <location>
        <begin position="16"/>
        <end position="159"/>
    </location>
</feature>
<evidence type="ECO:0000313" key="2">
    <source>
        <dbReference type="EMBL" id="GEL19613.1"/>
    </source>
</evidence>
<proteinExistence type="predicted"/>
<dbReference type="STRING" id="1123024.GCA_000423625_01841"/>
<dbReference type="InterPro" id="IPR034660">
    <property type="entry name" value="DinB/YfiT-like"/>
</dbReference>
<evidence type="ECO:0000313" key="3">
    <source>
        <dbReference type="Proteomes" id="UP000321328"/>
    </source>
</evidence>
<dbReference type="AlphaFoldDB" id="A0A511D567"/>
<dbReference type="EMBL" id="BJVI01000041">
    <property type="protein sequence ID" value="GEL19613.1"/>
    <property type="molecule type" value="Genomic_DNA"/>
</dbReference>